<keyword evidence="1" id="KW-0285">Flavoprotein</keyword>
<dbReference type="EMBL" id="QZJW01000017">
    <property type="protein sequence ID" value="RJO61552.1"/>
    <property type="molecule type" value="Genomic_DNA"/>
</dbReference>
<dbReference type="Gene3D" id="3.20.20.70">
    <property type="entry name" value="Aldolase class I"/>
    <property type="match status" value="1"/>
</dbReference>
<evidence type="ECO:0000256" key="3">
    <source>
        <dbReference type="ARBA" id="ARBA00023002"/>
    </source>
</evidence>
<evidence type="ECO:0000256" key="2">
    <source>
        <dbReference type="ARBA" id="ARBA00022643"/>
    </source>
</evidence>
<evidence type="ECO:0000256" key="1">
    <source>
        <dbReference type="ARBA" id="ARBA00022630"/>
    </source>
</evidence>
<dbReference type="SUPFAM" id="SSF51412">
    <property type="entry name" value="Inosine monophosphate dehydrogenase (IMPDH)"/>
    <property type="match status" value="1"/>
</dbReference>
<keyword evidence="2" id="KW-0288">FMN</keyword>
<dbReference type="PANTHER" id="PTHR32332:SF20">
    <property type="entry name" value="2-NITROPROPANE DIOXYGENASE-LIKE PROTEIN"/>
    <property type="match status" value="1"/>
</dbReference>
<sequence>MNNVCEVIDSKVPVIQGGMAHTSDAPLAIAVSKGGGLGVIGAGAMTPEELRSEIRRARSEVDNFGVNLIANSKATRFPERLQVVVEEKPPVVTLGGISLDGVDAITTLKEAGVKAVLPVVSMVAMAKKCARAGADAIIAEGSEAGGHIGETTTMVLVPLVADAVDIPIIAAGGIVDGRGVVAAFALGAKGVQIGTRFICADECTVQQAVKDKLVKVGDRATVVTGQKIGLPVRSIKNSLTNEYNNLVDGATVEELQELEADKLYLAMQEGDVKNGSLMAGQGVALVHRTQPAAEIISEIWGEAMELAPSLTSIMI</sequence>
<gene>
    <name evidence="4" type="ORF">C4544_02345</name>
</gene>
<dbReference type="AlphaFoldDB" id="A0A419DEP5"/>
<organism evidence="4 5">
    <name type="scientific">candidate division WS5 bacterium</name>
    <dbReference type="NCBI Taxonomy" id="2093353"/>
    <lineage>
        <taxon>Bacteria</taxon>
        <taxon>candidate division WS5</taxon>
    </lineage>
</organism>
<protein>
    <submittedName>
        <fullName evidence="4">Enoyl-[acyl-carrier-protein] reductase FabK</fullName>
    </submittedName>
</protein>
<keyword evidence="3" id="KW-0560">Oxidoreductase</keyword>
<dbReference type="SMART" id="SM01240">
    <property type="entry name" value="IMPDH"/>
    <property type="match status" value="1"/>
</dbReference>
<proteinExistence type="predicted"/>
<evidence type="ECO:0000313" key="5">
    <source>
        <dbReference type="Proteomes" id="UP000285655"/>
    </source>
</evidence>
<accession>A0A419DEP5</accession>
<name>A0A419DEP5_9BACT</name>
<dbReference type="Proteomes" id="UP000285655">
    <property type="component" value="Unassembled WGS sequence"/>
</dbReference>
<dbReference type="InterPro" id="IPR004136">
    <property type="entry name" value="NMO"/>
</dbReference>
<dbReference type="Pfam" id="PF03060">
    <property type="entry name" value="NMO"/>
    <property type="match status" value="1"/>
</dbReference>
<dbReference type="InterPro" id="IPR013785">
    <property type="entry name" value="Aldolase_TIM"/>
</dbReference>
<reference evidence="4 5" key="1">
    <citation type="journal article" date="2017" name="ISME J.">
        <title>Energy and carbon metabolisms in a deep terrestrial subsurface fluid microbial community.</title>
        <authorList>
            <person name="Momper L."/>
            <person name="Jungbluth S.P."/>
            <person name="Lee M.D."/>
            <person name="Amend J.P."/>
        </authorList>
    </citation>
    <scope>NUCLEOTIDE SEQUENCE [LARGE SCALE GENOMIC DNA]</scope>
    <source>
        <strain evidence="4">SURF_29</strain>
    </source>
</reference>
<dbReference type="GO" id="GO:0018580">
    <property type="term" value="F:nitronate monooxygenase activity"/>
    <property type="evidence" value="ECO:0007669"/>
    <property type="project" value="InterPro"/>
</dbReference>
<comment type="caution">
    <text evidence="4">The sequence shown here is derived from an EMBL/GenBank/DDBJ whole genome shotgun (WGS) entry which is preliminary data.</text>
</comment>
<evidence type="ECO:0000313" key="4">
    <source>
        <dbReference type="EMBL" id="RJO61552.1"/>
    </source>
</evidence>
<dbReference type="CDD" id="cd04730">
    <property type="entry name" value="NPD_like"/>
    <property type="match status" value="1"/>
</dbReference>
<dbReference type="PANTHER" id="PTHR32332">
    <property type="entry name" value="2-NITROPROPANE DIOXYGENASE"/>
    <property type="match status" value="1"/>
</dbReference>